<feature type="domain" description="Ubiquitin 3 binding protein But2 C-terminal" evidence="2">
    <location>
        <begin position="64"/>
        <end position="170"/>
    </location>
</feature>
<name>A0A3N4K9G0_9PEZI</name>
<evidence type="ECO:0000259" key="2">
    <source>
        <dbReference type="Pfam" id="PF09792"/>
    </source>
</evidence>
<dbReference type="Proteomes" id="UP000277580">
    <property type="component" value="Unassembled WGS sequence"/>
</dbReference>
<dbReference type="InParanoid" id="A0A3N4K9G0"/>
<dbReference type="AlphaFoldDB" id="A0A3N4K9G0"/>
<organism evidence="3 4">
    <name type="scientific">Morchella conica CCBAS932</name>
    <dbReference type="NCBI Taxonomy" id="1392247"/>
    <lineage>
        <taxon>Eukaryota</taxon>
        <taxon>Fungi</taxon>
        <taxon>Dikarya</taxon>
        <taxon>Ascomycota</taxon>
        <taxon>Pezizomycotina</taxon>
        <taxon>Pezizomycetes</taxon>
        <taxon>Pezizales</taxon>
        <taxon>Morchellaceae</taxon>
        <taxon>Morchella</taxon>
    </lineage>
</organism>
<feature type="chain" id="PRO_5018264127" description="Ubiquitin 3 binding protein But2 C-terminal domain-containing protein" evidence="1">
    <location>
        <begin position="19"/>
        <end position="187"/>
    </location>
</feature>
<protein>
    <recommendedName>
        <fullName evidence="2">Ubiquitin 3 binding protein But2 C-terminal domain-containing protein</fullName>
    </recommendedName>
</protein>
<proteinExistence type="predicted"/>
<reference evidence="3 4" key="1">
    <citation type="journal article" date="2018" name="Nat. Ecol. Evol.">
        <title>Pezizomycetes genomes reveal the molecular basis of ectomycorrhizal truffle lifestyle.</title>
        <authorList>
            <person name="Murat C."/>
            <person name="Payen T."/>
            <person name="Noel B."/>
            <person name="Kuo A."/>
            <person name="Morin E."/>
            <person name="Chen J."/>
            <person name="Kohler A."/>
            <person name="Krizsan K."/>
            <person name="Balestrini R."/>
            <person name="Da Silva C."/>
            <person name="Montanini B."/>
            <person name="Hainaut M."/>
            <person name="Levati E."/>
            <person name="Barry K.W."/>
            <person name="Belfiori B."/>
            <person name="Cichocki N."/>
            <person name="Clum A."/>
            <person name="Dockter R.B."/>
            <person name="Fauchery L."/>
            <person name="Guy J."/>
            <person name="Iotti M."/>
            <person name="Le Tacon F."/>
            <person name="Lindquist E.A."/>
            <person name="Lipzen A."/>
            <person name="Malagnac F."/>
            <person name="Mello A."/>
            <person name="Molinier V."/>
            <person name="Miyauchi S."/>
            <person name="Poulain J."/>
            <person name="Riccioni C."/>
            <person name="Rubini A."/>
            <person name="Sitrit Y."/>
            <person name="Splivallo R."/>
            <person name="Traeger S."/>
            <person name="Wang M."/>
            <person name="Zifcakova L."/>
            <person name="Wipf D."/>
            <person name="Zambonelli A."/>
            <person name="Paolocci F."/>
            <person name="Nowrousian M."/>
            <person name="Ottonello S."/>
            <person name="Baldrian P."/>
            <person name="Spatafora J.W."/>
            <person name="Henrissat B."/>
            <person name="Nagy L.G."/>
            <person name="Aury J.M."/>
            <person name="Wincker P."/>
            <person name="Grigoriev I.V."/>
            <person name="Bonfante P."/>
            <person name="Martin F.M."/>
        </authorList>
    </citation>
    <scope>NUCLEOTIDE SEQUENCE [LARGE SCALE GENOMIC DNA]</scope>
    <source>
        <strain evidence="3 4">CCBAS932</strain>
    </source>
</reference>
<dbReference type="InterPro" id="IPR018620">
    <property type="entry name" value="Ubiquitin3-bd_protein_But2_C"/>
</dbReference>
<evidence type="ECO:0000313" key="4">
    <source>
        <dbReference type="Proteomes" id="UP000277580"/>
    </source>
</evidence>
<keyword evidence="1" id="KW-0732">Signal</keyword>
<dbReference type="PROSITE" id="PS51257">
    <property type="entry name" value="PROKAR_LIPOPROTEIN"/>
    <property type="match status" value="1"/>
</dbReference>
<sequence>MKFSIFASLLAFTGLVSCAPVPDVEIERRAVTLIYPSLAVNIFTPSNGVVMGDVYVFRYTAQGIQHETNSLLSFDFPSGYGGKTCSFSFANGWAQPPSEVSNSRKVQLFSVGGPISATNTYTSRPYRNVSYGIFSVTSNGAVGTWDGQTPTFPCPASATTIGFEVAPQGDYDDVSWPLKAGLAVVVL</sequence>
<dbReference type="Pfam" id="PF09792">
    <property type="entry name" value="But2"/>
    <property type="match status" value="1"/>
</dbReference>
<evidence type="ECO:0000313" key="3">
    <source>
        <dbReference type="EMBL" id="RPB07083.1"/>
    </source>
</evidence>
<accession>A0A3N4K9G0</accession>
<dbReference type="STRING" id="1392247.A0A3N4K9G0"/>
<gene>
    <name evidence="3" type="ORF">P167DRAFT_540395</name>
</gene>
<dbReference type="OrthoDB" id="5274906at2759"/>
<feature type="signal peptide" evidence="1">
    <location>
        <begin position="1"/>
        <end position="18"/>
    </location>
</feature>
<dbReference type="EMBL" id="ML119197">
    <property type="protein sequence ID" value="RPB07083.1"/>
    <property type="molecule type" value="Genomic_DNA"/>
</dbReference>
<evidence type="ECO:0000256" key="1">
    <source>
        <dbReference type="SAM" id="SignalP"/>
    </source>
</evidence>
<keyword evidence="4" id="KW-1185">Reference proteome</keyword>